<dbReference type="EMBL" id="CAMPGE010003151">
    <property type="protein sequence ID" value="CAI2361973.1"/>
    <property type="molecule type" value="Genomic_DNA"/>
</dbReference>
<evidence type="ECO:0000313" key="2">
    <source>
        <dbReference type="EMBL" id="CAI2361973.1"/>
    </source>
</evidence>
<sequence>MLNSKGHLKDSVDDMRRIQNGNMAVKEASCAKVSSKQTTGVKKLCRDSEEITVANFNNSQNIGFNFDSVCYKESHLWKNRPVMAFNEVIDDSDIINESEVRYCEPSPREYTIEPEMLHTPEKTSTRINNAFVSNPLESCLPNQLVASPESIHTQSTKSITWNNKSDSNDIFLYDLQEKGMQIRDESLVDLVNFTKSSPDTSCNMDDIDLSDNHQSSREAFQCGIFRQGLSSIREQTNESHTATYDMTRFTRPANTPVELTSFSSSRNMFYKKSTEKGLDKENNQKCINRVPLASTIKPRSTLSPTFSNAQSIKFNCKIKKNSSRKPFQSLISQRRSSRENLNQLDSKIIEAQKQLNSVGRNHTNLRKKSTFVRTKRESSLVKIFQKQTSKPASKCQSRIKKMPGHGTFTLYQNSANPLKLTRKSKVKGDLDKSCRVMSNTGRLLLNNGNKPVTKSQALWMLTNEKAPNMAIKNTGKYFRILKKEPKGIEEAREFSQISIKIIN</sequence>
<reference evidence="2" key="1">
    <citation type="submission" date="2023-07" db="EMBL/GenBank/DDBJ databases">
        <authorList>
            <consortium name="AG Swart"/>
            <person name="Singh M."/>
            <person name="Singh A."/>
            <person name="Seah K."/>
            <person name="Emmerich C."/>
        </authorList>
    </citation>
    <scope>NUCLEOTIDE SEQUENCE</scope>
    <source>
        <strain evidence="2">DP1</strain>
    </source>
</reference>
<evidence type="ECO:0000256" key="1">
    <source>
        <dbReference type="SAM" id="Coils"/>
    </source>
</evidence>
<proteinExistence type="predicted"/>
<organism evidence="2 3">
    <name type="scientific">Euplotes crassus</name>
    <dbReference type="NCBI Taxonomy" id="5936"/>
    <lineage>
        <taxon>Eukaryota</taxon>
        <taxon>Sar</taxon>
        <taxon>Alveolata</taxon>
        <taxon>Ciliophora</taxon>
        <taxon>Intramacronucleata</taxon>
        <taxon>Spirotrichea</taxon>
        <taxon>Hypotrichia</taxon>
        <taxon>Euplotida</taxon>
        <taxon>Euplotidae</taxon>
        <taxon>Moneuplotes</taxon>
    </lineage>
</organism>
<accession>A0AAD1UB72</accession>
<keyword evidence="3" id="KW-1185">Reference proteome</keyword>
<feature type="coiled-coil region" evidence="1">
    <location>
        <begin position="334"/>
        <end position="361"/>
    </location>
</feature>
<keyword evidence="1" id="KW-0175">Coiled coil</keyword>
<dbReference type="AlphaFoldDB" id="A0AAD1UB72"/>
<evidence type="ECO:0000313" key="3">
    <source>
        <dbReference type="Proteomes" id="UP001295684"/>
    </source>
</evidence>
<gene>
    <name evidence="2" type="ORF">ECRASSUSDP1_LOCUS3290</name>
</gene>
<dbReference type="Proteomes" id="UP001295684">
    <property type="component" value="Unassembled WGS sequence"/>
</dbReference>
<name>A0AAD1UB72_EUPCR</name>
<protein>
    <submittedName>
        <fullName evidence="2">Uncharacterized protein</fullName>
    </submittedName>
</protein>
<comment type="caution">
    <text evidence="2">The sequence shown here is derived from an EMBL/GenBank/DDBJ whole genome shotgun (WGS) entry which is preliminary data.</text>
</comment>